<dbReference type="EMBL" id="BAAASZ010000017">
    <property type="protein sequence ID" value="GAA2436175.1"/>
    <property type="molecule type" value="Genomic_DNA"/>
</dbReference>
<evidence type="ECO:0000256" key="6">
    <source>
        <dbReference type="SAM" id="MobiDB-lite"/>
    </source>
</evidence>
<feature type="transmembrane region" description="Helical" evidence="7">
    <location>
        <begin position="136"/>
        <end position="156"/>
    </location>
</feature>
<reference evidence="10" key="1">
    <citation type="journal article" date="2019" name="Int. J. Syst. Evol. Microbiol.">
        <title>The Global Catalogue of Microorganisms (GCM) 10K type strain sequencing project: providing services to taxonomists for standard genome sequencing and annotation.</title>
        <authorList>
            <consortium name="The Broad Institute Genomics Platform"/>
            <consortium name="The Broad Institute Genome Sequencing Center for Infectious Disease"/>
            <person name="Wu L."/>
            <person name="Ma J."/>
        </authorList>
    </citation>
    <scope>NUCLEOTIDE SEQUENCE [LARGE SCALE GENOMIC DNA]</scope>
    <source>
        <strain evidence="10">JCM 6305</strain>
    </source>
</reference>
<dbReference type="PROSITE" id="PS50850">
    <property type="entry name" value="MFS"/>
    <property type="match status" value="1"/>
</dbReference>
<dbReference type="Pfam" id="PF11700">
    <property type="entry name" value="ATG22"/>
    <property type="match status" value="1"/>
</dbReference>
<dbReference type="InterPro" id="IPR050495">
    <property type="entry name" value="ATG22/LtaA_families"/>
</dbReference>
<keyword evidence="2" id="KW-0813">Transport</keyword>
<keyword evidence="3 7" id="KW-0812">Transmembrane</keyword>
<evidence type="ECO:0000256" key="5">
    <source>
        <dbReference type="ARBA" id="ARBA00023136"/>
    </source>
</evidence>
<keyword evidence="10" id="KW-1185">Reference proteome</keyword>
<keyword evidence="4 7" id="KW-1133">Transmembrane helix</keyword>
<feature type="transmembrane region" description="Helical" evidence="7">
    <location>
        <begin position="334"/>
        <end position="352"/>
    </location>
</feature>
<name>A0ABP5WUF3_9ACTN</name>
<evidence type="ECO:0000256" key="7">
    <source>
        <dbReference type="SAM" id="Phobius"/>
    </source>
</evidence>
<feature type="transmembrane region" description="Helical" evidence="7">
    <location>
        <begin position="33"/>
        <end position="54"/>
    </location>
</feature>
<feature type="transmembrane region" description="Helical" evidence="7">
    <location>
        <begin position="358"/>
        <end position="378"/>
    </location>
</feature>
<dbReference type="InterPro" id="IPR024671">
    <property type="entry name" value="Atg22-like"/>
</dbReference>
<evidence type="ECO:0000256" key="1">
    <source>
        <dbReference type="ARBA" id="ARBA00004651"/>
    </source>
</evidence>
<dbReference type="InterPro" id="IPR020846">
    <property type="entry name" value="MFS_dom"/>
</dbReference>
<feature type="transmembrane region" description="Helical" evidence="7">
    <location>
        <begin position="80"/>
        <end position="100"/>
    </location>
</feature>
<dbReference type="PANTHER" id="PTHR23519">
    <property type="entry name" value="AUTOPHAGY-RELATED PROTEIN 22"/>
    <property type="match status" value="1"/>
</dbReference>
<feature type="transmembrane region" description="Helical" evidence="7">
    <location>
        <begin position="112"/>
        <end position="130"/>
    </location>
</feature>
<feature type="compositionally biased region" description="Gly residues" evidence="6">
    <location>
        <begin position="8"/>
        <end position="19"/>
    </location>
</feature>
<organism evidence="9 10">
    <name type="scientific">Streptomyces macrosporus</name>
    <dbReference type="NCBI Taxonomy" id="44032"/>
    <lineage>
        <taxon>Bacteria</taxon>
        <taxon>Bacillati</taxon>
        <taxon>Actinomycetota</taxon>
        <taxon>Actinomycetes</taxon>
        <taxon>Kitasatosporales</taxon>
        <taxon>Streptomycetaceae</taxon>
        <taxon>Streptomyces</taxon>
    </lineage>
</organism>
<dbReference type="InterPro" id="IPR036259">
    <property type="entry name" value="MFS_trans_sf"/>
</dbReference>
<feature type="transmembrane region" description="Helical" evidence="7">
    <location>
        <begin position="304"/>
        <end position="322"/>
    </location>
</feature>
<dbReference type="SUPFAM" id="SSF103473">
    <property type="entry name" value="MFS general substrate transporter"/>
    <property type="match status" value="1"/>
</dbReference>
<gene>
    <name evidence="9" type="ORF">GCM10010405_19150</name>
</gene>
<evidence type="ECO:0000256" key="3">
    <source>
        <dbReference type="ARBA" id="ARBA00022692"/>
    </source>
</evidence>
<dbReference type="Gene3D" id="1.20.1250.20">
    <property type="entry name" value="MFS general substrate transporter like domains"/>
    <property type="match status" value="1"/>
</dbReference>
<dbReference type="RefSeq" id="WP_425583584.1">
    <property type="nucleotide sequence ID" value="NZ_BAAASZ010000017.1"/>
</dbReference>
<keyword evidence="5 7" id="KW-0472">Membrane</keyword>
<proteinExistence type="predicted"/>
<feature type="domain" description="Major facilitator superfamily (MFS) profile" evidence="8">
    <location>
        <begin position="40"/>
        <end position="449"/>
    </location>
</feature>
<protein>
    <submittedName>
        <fullName evidence="9">MFS transporter</fullName>
    </submittedName>
</protein>
<sequence>MDTETVTGAGGTEGAGDPGGAAARRREQRGWYFYDWANSVFSTSVLTVFLGPYLTGVAEAAADAAGYVHPLGIPVRAGSFFAYAVSVSVLLSVLVMPLAGAAADRSGRKKPMLGAFAYLGAAATTGMFFLDGDRYLLGGALLVVANVSFATAVVIYNSFLPEIAAPEERDAVSSRGWAFGYAAGALVLVANLALFLGHESLGVDEGTAVRICLASAGLWWAVFTVVPLRRLRDRPRVRRAADGAEPAPRSSWRQLAGTLRDLRRYPLTLLFLLAYLLYNDGVQTVITQASVFGAEELGMDQTTLIGAILLVQVLAVAGALLLGRLAARHGAKRTILGSLVAWTVTVGAGYALPAGEPVWFFVLAAAIGMVLGGTQALSRSLFAQLVPRGKEAEYFSLYEISDRGTSWLGPLVFGLTYQLTGSYRDAIISLVIFFVLGFVLLLRVPVERAVAAVSVTAPGRMPDRI</sequence>
<feature type="transmembrane region" description="Helical" evidence="7">
    <location>
        <begin position="177"/>
        <end position="196"/>
    </location>
</feature>
<feature type="region of interest" description="Disordered" evidence="6">
    <location>
        <begin position="1"/>
        <end position="22"/>
    </location>
</feature>
<evidence type="ECO:0000256" key="2">
    <source>
        <dbReference type="ARBA" id="ARBA00022448"/>
    </source>
</evidence>
<feature type="transmembrane region" description="Helical" evidence="7">
    <location>
        <begin position="208"/>
        <end position="228"/>
    </location>
</feature>
<evidence type="ECO:0000259" key="8">
    <source>
        <dbReference type="PROSITE" id="PS50850"/>
    </source>
</evidence>
<evidence type="ECO:0000313" key="9">
    <source>
        <dbReference type="EMBL" id="GAA2436175.1"/>
    </source>
</evidence>
<dbReference type="PANTHER" id="PTHR23519:SF1">
    <property type="entry name" value="AUTOPHAGY-RELATED PROTEIN 22"/>
    <property type="match status" value="1"/>
</dbReference>
<dbReference type="Proteomes" id="UP001501638">
    <property type="component" value="Unassembled WGS sequence"/>
</dbReference>
<feature type="transmembrane region" description="Helical" evidence="7">
    <location>
        <begin position="426"/>
        <end position="446"/>
    </location>
</feature>
<evidence type="ECO:0000256" key="4">
    <source>
        <dbReference type="ARBA" id="ARBA00022989"/>
    </source>
</evidence>
<comment type="caution">
    <text evidence="9">The sequence shown here is derived from an EMBL/GenBank/DDBJ whole genome shotgun (WGS) entry which is preliminary data.</text>
</comment>
<accession>A0ABP5WUF3</accession>
<evidence type="ECO:0000313" key="10">
    <source>
        <dbReference type="Proteomes" id="UP001501638"/>
    </source>
</evidence>
<comment type="subcellular location">
    <subcellularLocation>
        <location evidence="1">Cell membrane</location>
        <topology evidence="1">Multi-pass membrane protein</topology>
    </subcellularLocation>
</comment>